<organism evidence="1 2">
    <name type="scientific">Phascolomyces articulosus</name>
    <dbReference type="NCBI Taxonomy" id="60185"/>
    <lineage>
        <taxon>Eukaryota</taxon>
        <taxon>Fungi</taxon>
        <taxon>Fungi incertae sedis</taxon>
        <taxon>Mucoromycota</taxon>
        <taxon>Mucoromycotina</taxon>
        <taxon>Mucoromycetes</taxon>
        <taxon>Mucorales</taxon>
        <taxon>Lichtheimiaceae</taxon>
        <taxon>Phascolomyces</taxon>
    </lineage>
</organism>
<reference evidence="1" key="1">
    <citation type="journal article" date="2022" name="IScience">
        <title>Evolution of zygomycete secretomes and the origins of terrestrial fungal ecologies.</title>
        <authorList>
            <person name="Chang Y."/>
            <person name="Wang Y."/>
            <person name="Mondo S."/>
            <person name="Ahrendt S."/>
            <person name="Andreopoulos W."/>
            <person name="Barry K."/>
            <person name="Beard J."/>
            <person name="Benny G.L."/>
            <person name="Blankenship S."/>
            <person name="Bonito G."/>
            <person name="Cuomo C."/>
            <person name="Desiro A."/>
            <person name="Gervers K.A."/>
            <person name="Hundley H."/>
            <person name="Kuo A."/>
            <person name="LaButti K."/>
            <person name="Lang B.F."/>
            <person name="Lipzen A."/>
            <person name="O'Donnell K."/>
            <person name="Pangilinan J."/>
            <person name="Reynolds N."/>
            <person name="Sandor L."/>
            <person name="Smith M.E."/>
            <person name="Tsang A."/>
            <person name="Grigoriev I.V."/>
            <person name="Stajich J.E."/>
            <person name="Spatafora J.W."/>
        </authorList>
    </citation>
    <scope>NUCLEOTIDE SEQUENCE</scope>
    <source>
        <strain evidence="1">RSA 2281</strain>
    </source>
</reference>
<keyword evidence="2" id="KW-1185">Reference proteome</keyword>
<evidence type="ECO:0000313" key="1">
    <source>
        <dbReference type="EMBL" id="KAI9249249.1"/>
    </source>
</evidence>
<feature type="non-terminal residue" evidence="1">
    <location>
        <position position="1"/>
    </location>
</feature>
<accession>A0AAD5JQ50</accession>
<dbReference type="AlphaFoldDB" id="A0AAD5JQ50"/>
<comment type="caution">
    <text evidence="1">The sequence shown here is derived from an EMBL/GenBank/DDBJ whole genome shotgun (WGS) entry which is preliminary data.</text>
</comment>
<protein>
    <submittedName>
        <fullName evidence="1">Uncharacterized protein</fullName>
    </submittedName>
</protein>
<feature type="non-terminal residue" evidence="1">
    <location>
        <position position="92"/>
    </location>
</feature>
<proteinExistence type="predicted"/>
<dbReference type="Proteomes" id="UP001209540">
    <property type="component" value="Unassembled WGS sequence"/>
</dbReference>
<name>A0AAD5JQ50_9FUNG</name>
<dbReference type="EMBL" id="JAIXMP010000036">
    <property type="protein sequence ID" value="KAI9249249.1"/>
    <property type="molecule type" value="Genomic_DNA"/>
</dbReference>
<evidence type="ECO:0000313" key="2">
    <source>
        <dbReference type="Proteomes" id="UP001209540"/>
    </source>
</evidence>
<reference evidence="1" key="2">
    <citation type="submission" date="2023-02" db="EMBL/GenBank/DDBJ databases">
        <authorList>
            <consortium name="DOE Joint Genome Institute"/>
            <person name="Mondo S.J."/>
            <person name="Chang Y."/>
            <person name="Wang Y."/>
            <person name="Ahrendt S."/>
            <person name="Andreopoulos W."/>
            <person name="Barry K."/>
            <person name="Beard J."/>
            <person name="Benny G.L."/>
            <person name="Blankenship S."/>
            <person name="Bonito G."/>
            <person name="Cuomo C."/>
            <person name="Desiro A."/>
            <person name="Gervers K.A."/>
            <person name="Hundley H."/>
            <person name="Kuo A."/>
            <person name="LaButti K."/>
            <person name="Lang B.F."/>
            <person name="Lipzen A."/>
            <person name="O'Donnell K."/>
            <person name="Pangilinan J."/>
            <person name="Reynolds N."/>
            <person name="Sandor L."/>
            <person name="Smith M.W."/>
            <person name="Tsang A."/>
            <person name="Grigoriev I.V."/>
            <person name="Stajich J.E."/>
            <person name="Spatafora J.W."/>
        </authorList>
    </citation>
    <scope>NUCLEOTIDE SEQUENCE</scope>
    <source>
        <strain evidence="1">RSA 2281</strain>
    </source>
</reference>
<sequence>QRFQYVLIPCRKRLLRSEIRQYLRSLTINPNRIIDISYPARNILGLLVHTKYLTSVSLLLRKANTPILYDFNPTDPIHLRDPTYISLPEQKK</sequence>
<gene>
    <name evidence="1" type="ORF">BDA99DRAFT_408134</name>
</gene>